<keyword evidence="1" id="KW-0732">Signal</keyword>
<dbReference type="AlphaFoldDB" id="A0A8S9ZQX3"/>
<proteinExistence type="predicted"/>
<organism evidence="2 3">
    <name type="scientific">Meloidogyne graminicola</name>
    <dbReference type="NCBI Taxonomy" id="189291"/>
    <lineage>
        <taxon>Eukaryota</taxon>
        <taxon>Metazoa</taxon>
        <taxon>Ecdysozoa</taxon>
        <taxon>Nematoda</taxon>
        <taxon>Chromadorea</taxon>
        <taxon>Rhabditida</taxon>
        <taxon>Tylenchina</taxon>
        <taxon>Tylenchomorpha</taxon>
        <taxon>Tylenchoidea</taxon>
        <taxon>Meloidogynidae</taxon>
        <taxon>Meloidogyninae</taxon>
        <taxon>Meloidogyne</taxon>
    </lineage>
</organism>
<dbReference type="EMBL" id="JABEBT010000040">
    <property type="protein sequence ID" value="KAF7635573.1"/>
    <property type="molecule type" value="Genomic_DNA"/>
</dbReference>
<evidence type="ECO:0000256" key="1">
    <source>
        <dbReference type="SAM" id="SignalP"/>
    </source>
</evidence>
<evidence type="ECO:0000313" key="3">
    <source>
        <dbReference type="Proteomes" id="UP000605970"/>
    </source>
</evidence>
<feature type="chain" id="PRO_5035851724" evidence="1">
    <location>
        <begin position="20"/>
        <end position="62"/>
    </location>
</feature>
<feature type="signal peptide" evidence="1">
    <location>
        <begin position="1"/>
        <end position="19"/>
    </location>
</feature>
<sequence>MKILFFIFFCLLLLFYSSSVELIKLSKRDLVLLGPGSCEKKCNQRFKGKEFTKCMKQLCGYP</sequence>
<dbReference type="Proteomes" id="UP000605970">
    <property type="component" value="Unassembled WGS sequence"/>
</dbReference>
<accession>A0A8S9ZQX3</accession>
<reference evidence="2" key="1">
    <citation type="journal article" date="2020" name="Ecol. Evol.">
        <title>Genome structure and content of the rice root-knot nematode (Meloidogyne graminicola).</title>
        <authorList>
            <person name="Phan N.T."/>
            <person name="Danchin E.G.J."/>
            <person name="Klopp C."/>
            <person name="Perfus-Barbeoch L."/>
            <person name="Kozlowski D.K."/>
            <person name="Koutsovoulos G.D."/>
            <person name="Lopez-Roques C."/>
            <person name="Bouchez O."/>
            <person name="Zahm M."/>
            <person name="Besnard G."/>
            <person name="Bellafiore S."/>
        </authorList>
    </citation>
    <scope>NUCLEOTIDE SEQUENCE</scope>
    <source>
        <strain evidence="2">VN-18</strain>
    </source>
</reference>
<protein>
    <submittedName>
        <fullName evidence="2">Uncharacterized protein</fullName>
    </submittedName>
</protein>
<keyword evidence="3" id="KW-1185">Reference proteome</keyword>
<name>A0A8S9ZQX3_9BILA</name>
<comment type="caution">
    <text evidence="2">The sequence shown here is derived from an EMBL/GenBank/DDBJ whole genome shotgun (WGS) entry which is preliminary data.</text>
</comment>
<gene>
    <name evidence="2" type="ORF">Mgra_00004960</name>
</gene>
<evidence type="ECO:0000313" key="2">
    <source>
        <dbReference type="EMBL" id="KAF7635573.1"/>
    </source>
</evidence>